<keyword evidence="1" id="KW-0472">Membrane</keyword>
<keyword evidence="1" id="KW-1133">Transmembrane helix</keyword>
<sequence length="142" mass="15467">MNFLNFLIFKYLNFLVVFILVFLVFNFAYAQGGLVPCGNPGQPPCNFCHLMTLANKVVDFAFEKIILPLVALGILASGLVLLTAGGSQTQLEKGKSMLWNILIGFFVALAAWVIINTVLGTLVEGGSFFNPLTEEFPACKSI</sequence>
<dbReference type="InterPro" id="IPR043993">
    <property type="entry name" value="T4SS_pilin"/>
</dbReference>
<dbReference type="Proteomes" id="UP000177486">
    <property type="component" value="Unassembled WGS sequence"/>
</dbReference>
<dbReference type="AlphaFoldDB" id="A0A1G2EYE3"/>
<proteinExistence type="predicted"/>
<dbReference type="EMBL" id="MHMQ01000013">
    <property type="protein sequence ID" value="OGZ30815.1"/>
    <property type="molecule type" value="Genomic_DNA"/>
</dbReference>
<comment type="caution">
    <text evidence="2">The sequence shown here is derived from an EMBL/GenBank/DDBJ whole genome shotgun (WGS) entry which is preliminary data.</text>
</comment>
<organism evidence="2 3">
    <name type="scientific">Candidatus Niyogibacteria bacterium RIFCSPLOWO2_01_FULL_45_48</name>
    <dbReference type="NCBI Taxonomy" id="1801724"/>
    <lineage>
        <taxon>Bacteria</taxon>
        <taxon>Candidatus Niyogiibacteriota</taxon>
    </lineage>
</organism>
<feature type="transmembrane region" description="Helical" evidence="1">
    <location>
        <begin position="97"/>
        <end position="115"/>
    </location>
</feature>
<evidence type="ECO:0000313" key="2">
    <source>
        <dbReference type="EMBL" id="OGZ30815.1"/>
    </source>
</evidence>
<name>A0A1G2EYE3_9BACT</name>
<dbReference type="Pfam" id="PF18895">
    <property type="entry name" value="T4SS_pilin"/>
    <property type="match status" value="1"/>
</dbReference>
<evidence type="ECO:0000256" key="1">
    <source>
        <dbReference type="SAM" id="Phobius"/>
    </source>
</evidence>
<reference evidence="2 3" key="1">
    <citation type="journal article" date="2016" name="Nat. Commun.">
        <title>Thousands of microbial genomes shed light on interconnected biogeochemical processes in an aquifer system.</title>
        <authorList>
            <person name="Anantharaman K."/>
            <person name="Brown C.T."/>
            <person name="Hug L.A."/>
            <person name="Sharon I."/>
            <person name="Castelle C.J."/>
            <person name="Probst A.J."/>
            <person name="Thomas B.C."/>
            <person name="Singh A."/>
            <person name="Wilkins M.J."/>
            <person name="Karaoz U."/>
            <person name="Brodie E.L."/>
            <person name="Williams K.H."/>
            <person name="Hubbard S.S."/>
            <person name="Banfield J.F."/>
        </authorList>
    </citation>
    <scope>NUCLEOTIDE SEQUENCE [LARGE SCALE GENOMIC DNA]</scope>
</reference>
<evidence type="ECO:0000313" key="3">
    <source>
        <dbReference type="Proteomes" id="UP000177486"/>
    </source>
</evidence>
<accession>A0A1G2EYE3</accession>
<gene>
    <name evidence="2" type="ORF">A2931_01790</name>
</gene>
<protein>
    <submittedName>
        <fullName evidence="2">Uncharacterized protein</fullName>
    </submittedName>
</protein>
<feature type="transmembrane region" description="Helical" evidence="1">
    <location>
        <begin position="65"/>
        <end position="85"/>
    </location>
</feature>
<keyword evidence="1" id="KW-0812">Transmembrane</keyword>